<evidence type="ECO:0000313" key="3">
    <source>
        <dbReference type="Proteomes" id="UP001331761"/>
    </source>
</evidence>
<evidence type="ECO:0000313" key="2">
    <source>
        <dbReference type="EMBL" id="KAK5984954.1"/>
    </source>
</evidence>
<protein>
    <submittedName>
        <fullName evidence="2">Uncharacterized protein</fullName>
    </submittedName>
</protein>
<feature type="region of interest" description="Disordered" evidence="1">
    <location>
        <begin position="25"/>
        <end position="44"/>
    </location>
</feature>
<comment type="caution">
    <text evidence="2">The sequence shown here is derived from an EMBL/GenBank/DDBJ whole genome shotgun (WGS) entry which is preliminary data.</text>
</comment>
<reference evidence="2 3" key="1">
    <citation type="submission" date="2019-10" db="EMBL/GenBank/DDBJ databases">
        <title>Assembly and Annotation for the nematode Trichostrongylus colubriformis.</title>
        <authorList>
            <person name="Martin J."/>
        </authorList>
    </citation>
    <scope>NUCLEOTIDE SEQUENCE [LARGE SCALE GENOMIC DNA]</scope>
    <source>
        <strain evidence="2">G859</strain>
        <tissue evidence="2">Whole worm</tissue>
    </source>
</reference>
<sequence length="44" mass="4830">MVVRDSARLLLDLLSSHFPQSFHVHSPTSPSSLSLPPPPNHLTN</sequence>
<dbReference type="Proteomes" id="UP001331761">
    <property type="component" value="Unassembled WGS sequence"/>
</dbReference>
<proteinExistence type="predicted"/>
<feature type="compositionally biased region" description="Pro residues" evidence="1">
    <location>
        <begin position="35"/>
        <end position="44"/>
    </location>
</feature>
<keyword evidence="3" id="KW-1185">Reference proteome</keyword>
<gene>
    <name evidence="2" type="ORF">GCK32_021047</name>
</gene>
<dbReference type="AlphaFoldDB" id="A0AAN8FXI2"/>
<accession>A0AAN8FXI2</accession>
<name>A0AAN8FXI2_TRICO</name>
<organism evidence="2 3">
    <name type="scientific">Trichostrongylus colubriformis</name>
    <name type="common">Black scour worm</name>
    <dbReference type="NCBI Taxonomy" id="6319"/>
    <lineage>
        <taxon>Eukaryota</taxon>
        <taxon>Metazoa</taxon>
        <taxon>Ecdysozoa</taxon>
        <taxon>Nematoda</taxon>
        <taxon>Chromadorea</taxon>
        <taxon>Rhabditida</taxon>
        <taxon>Rhabditina</taxon>
        <taxon>Rhabditomorpha</taxon>
        <taxon>Strongyloidea</taxon>
        <taxon>Trichostrongylidae</taxon>
        <taxon>Trichostrongylus</taxon>
    </lineage>
</organism>
<evidence type="ECO:0000256" key="1">
    <source>
        <dbReference type="SAM" id="MobiDB-lite"/>
    </source>
</evidence>
<dbReference type="EMBL" id="WIXE01002277">
    <property type="protein sequence ID" value="KAK5984954.1"/>
    <property type="molecule type" value="Genomic_DNA"/>
</dbReference>
<feature type="compositionally biased region" description="Low complexity" evidence="1">
    <location>
        <begin position="25"/>
        <end position="34"/>
    </location>
</feature>